<dbReference type="PANTHER" id="PTHR42789:SF1">
    <property type="entry name" value="D-ISOMER SPECIFIC 2-HYDROXYACID DEHYDROGENASE FAMILY PROTEIN (AFU_ORTHOLOGUE AFUA_6G10090)"/>
    <property type="match status" value="1"/>
</dbReference>
<dbReference type="PROSITE" id="PS00671">
    <property type="entry name" value="D_2_HYDROXYACID_DH_3"/>
    <property type="match status" value="1"/>
</dbReference>
<gene>
    <name evidence="8" type="ORF">HDA32_003107</name>
</gene>
<name>A0A852TXH0_9ACTN</name>
<dbReference type="CDD" id="cd12173">
    <property type="entry name" value="PGDH_4"/>
    <property type="match status" value="1"/>
</dbReference>
<sequence length="330" mass="34560">MTEIYVSDAIHPDVLATIGESARVHLGWGDDAVDYARVAPAVDAVILRAETFSRAVIEASPNLRIIARHGVGTDNVDLHAAAEHCVWVTTTPGANSNAVAEYVFALLLSAARKVPQAMERVRGERWSEGKSDLVGFELGGRTIGVLGFGSIGRAVTRIATGFRMRVLAYDPAVEPADIAGAGAGPVELRELLAASDVVTVHVPLLPSTRNLLGADEIARMKPGSILVNTSRGGLVDENALADALRSGRLGGAVLDVLEAEAADMKDPLRHNALPLGTTPALGVTPHVAGQTTEAFRQAGHMAWEAVQAALADRTPPHAVQPRGGRMAAEA</sequence>
<keyword evidence="3 5" id="KW-0560">Oxidoreductase</keyword>
<evidence type="ECO:0000256" key="4">
    <source>
        <dbReference type="ARBA" id="ARBA00023027"/>
    </source>
</evidence>
<dbReference type="PROSITE" id="PS00670">
    <property type="entry name" value="D_2_HYDROXYACID_DH_2"/>
    <property type="match status" value="1"/>
</dbReference>
<evidence type="ECO:0000256" key="2">
    <source>
        <dbReference type="ARBA" id="ARBA00022605"/>
    </source>
</evidence>
<proteinExistence type="inferred from homology"/>
<dbReference type="Pfam" id="PF02826">
    <property type="entry name" value="2-Hacid_dh_C"/>
    <property type="match status" value="1"/>
</dbReference>
<feature type="domain" description="D-isomer specific 2-hydroxyacid dehydrogenase catalytic" evidence="6">
    <location>
        <begin position="5"/>
        <end position="319"/>
    </location>
</feature>
<dbReference type="InterPro" id="IPR006139">
    <property type="entry name" value="D-isomer_2_OHA_DH_cat_dom"/>
</dbReference>
<dbReference type="FunFam" id="3.40.50.720:FF:000041">
    <property type="entry name" value="D-3-phosphoglycerate dehydrogenase"/>
    <property type="match status" value="1"/>
</dbReference>
<evidence type="ECO:0000313" key="8">
    <source>
        <dbReference type="EMBL" id="NYE47987.1"/>
    </source>
</evidence>
<evidence type="ECO:0000256" key="1">
    <source>
        <dbReference type="ARBA" id="ARBA00005854"/>
    </source>
</evidence>
<accession>A0A852TXH0</accession>
<dbReference type="AlphaFoldDB" id="A0A852TXH0"/>
<evidence type="ECO:0000313" key="9">
    <source>
        <dbReference type="Proteomes" id="UP000589036"/>
    </source>
</evidence>
<dbReference type="InterPro" id="IPR029752">
    <property type="entry name" value="D-isomer_DH_CS1"/>
</dbReference>
<dbReference type="InterPro" id="IPR029753">
    <property type="entry name" value="D-isomer_DH_CS"/>
</dbReference>
<dbReference type="SUPFAM" id="SSF51735">
    <property type="entry name" value="NAD(P)-binding Rossmann-fold domains"/>
    <property type="match status" value="1"/>
</dbReference>
<dbReference type="PANTHER" id="PTHR42789">
    <property type="entry name" value="D-ISOMER SPECIFIC 2-HYDROXYACID DEHYDROGENASE FAMILY PROTEIN (AFU_ORTHOLOGUE AFUA_6G10090)"/>
    <property type="match status" value="1"/>
</dbReference>
<dbReference type="EMBL" id="JACCCC010000001">
    <property type="protein sequence ID" value="NYE47987.1"/>
    <property type="molecule type" value="Genomic_DNA"/>
</dbReference>
<protein>
    <submittedName>
        <fullName evidence="8">Phosphoglycerate dehydrogenase-like enzyme</fullName>
    </submittedName>
</protein>
<comment type="similarity">
    <text evidence="1 5">Belongs to the D-isomer specific 2-hydroxyacid dehydrogenase family.</text>
</comment>
<keyword evidence="4" id="KW-0520">NAD</keyword>
<dbReference type="Pfam" id="PF00389">
    <property type="entry name" value="2-Hacid_dh"/>
    <property type="match status" value="1"/>
</dbReference>
<dbReference type="GO" id="GO:0004617">
    <property type="term" value="F:phosphoglycerate dehydrogenase activity"/>
    <property type="evidence" value="ECO:0007669"/>
    <property type="project" value="UniProtKB-ARBA"/>
</dbReference>
<dbReference type="Gene3D" id="3.40.50.720">
    <property type="entry name" value="NAD(P)-binding Rossmann-like Domain"/>
    <property type="match status" value="2"/>
</dbReference>
<reference evidence="8 9" key="1">
    <citation type="submission" date="2020-07" db="EMBL/GenBank/DDBJ databases">
        <title>Sequencing the genomes of 1000 actinobacteria strains.</title>
        <authorList>
            <person name="Klenk H.-P."/>
        </authorList>
    </citation>
    <scope>NUCLEOTIDE SEQUENCE [LARGE SCALE GENOMIC DNA]</scope>
    <source>
        <strain evidence="8 9">CXB654</strain>
    </source>
</reference>
<dbReference type="GO" id="GO:0047545">
    <property type="term" value="F:(S)-2-hydroxyglutarate dehydrogenase activity"/>
    <property type="evidence" value="ECO:0007669"/>
    <property type="project" value="UniProtKB-ARBA"/>
</dbReference>
<dbReference type="Proteomes" id="UP000589036">
    <property type="component" value="Unassembled WGS sequence"/>
</dbReference>
<feature type="domain" description="D-isomer specific 2-hydroxyacid dehydrogenase NAD-binding" evidence="7">
    <location>
        <begin position="104"/>
        <end position="288"/>
    </location>
</feature>
<dbReference type="GO" id="GO:0051287">
    <property type="term" value="F:NAD binding"/>
    <property type="evidence" value="ECO:0007669"/>
    <property type="project" value="InterPro"/>
</dbReference>
<dbReference type="InterPro" id="IPR036291">
    <property type="entry name" value="NAD(P)-bd_dom_sf"/>
</dbReference>
<comment type="caution">
    <text evidence="8">The sequence shown here is derived from an EMBL/GenBank/DDBJ whole genome shotgun (WGS) entry which is preliminary data.</text>
</comment>
<evidence type="ECO:0000256" key="5">
    <source>
        <dbReference type="RuleBase" id="RU003719"/>
    </source>
</evidence>
<dbReference type="RefSeq" id="WP_179643851.1">
    <property type="nucleotide sequence ID" value="NZ_BAAAYY010000003.1"/>
</dbReference>
<dbReference type="InterPro" id="IPR006140">
    <property type="entry name" value="D-isomer_DH_NAD-bd"/>
</dbReference>
<organism evidence="8 9">
    <name type="scientific">Spinactinospora alkalitolerans</name>
    <dbReference type="NCBI Taxonomy" id="687207"/>
    <lineage>
        <taxon>Bacteria</taxon>
        <taxon>Bacillati</taxon>
        <taxon>Actinomycetota</taxon>
        <taxon>Actinomycetes</taxon>
        <taxon>Streptosporangiales</taxon>
        <taxon>Nocardiopsidaceae</taxon>
        <taxon>Spinactinospora</taxon>
    </lineage>
</organism>
<dbReference type="SUPFAM" id="SSF52283">
    <property type="entry name" value="Formate/glycerate dehydrogenase catalytic domain-like"/>
    <property type="match status" value="1"/>
</dbReference>
<evidence type="ECO:0000256" key="3">
    <source>
        <dbReference type="ARBA" id="ARBA00023002"/>
    </source>
</evidence>
<keyword evidence="9" id="KW-1185">Reference proteome</keyword>
<keyword evidence="2" id="KW-0028">Amino-acid biosynthesis</keyword>
<dbReference type="GO" id="GO:0006564">
    <property type="term" value="P:L-serine biosynthetic process"/>
    <property type="evidence" value="ECO:0007669"/>
    <property type="project" value="UniProtKB-ARBA"/>
</dbReference>
<dbReference type="InterPro" id="IPR050857">
    <property type="entry name" value="D-2-hydroxyacid_DH"/>
</dbReference>
<evidence type="ECO:0000259" key="7">
    <source>
        <dbReference type="Pfam" id="PF02826"/>
    </source>
</evidence>
<evidence type="ECO:0000259" key="6">
    <source>
        <dbReference type="Pfam" id="PF00389"/>
    </source>
</evidence>
<dbReference type="PROSITE" id="PS00065">
    <property type="entry name" value="D_2_HYDROXYACID_DH_1"/>
    <property type="match status" value="1"/>
</dbReference>